<evidence type="ECO:0000313" key="3">
    <source>
        <dbReference type="Proteomes" id="UP000002316"/>
    </source>
</evidence>
<accession>C9ZML7</accession>
<evidence type="ECO:0000313" key="2">
    <source>
        <dbReference type="EMBL" id="CBH10520.1"/>
    </source>
</evidence>
<protein>
    <submittedName>
        <fullName evidence="2">Uncharacterized protein</fullName>
    </submittedName>
</protein>
<feature type="region of interest" description="Disordered" evidence="1">
    <location>
        <begin position="126"/>
        <end position="190"/>
    </location>
</feature>
<evidence type="ECO:0000256" key="1">
    <source>
        <dbReference type="SAM" id="MobiDB-lite"/>
    </source>
</evidence>
<proteinExistence type="predicted"/>
<feature type="compositionally biased region" description="Basic and acidic residues" evidence="1">
    <location>
        <begin position="155"/>
        <end position="165"/>
    </location>
</feature>
<dbReference type="Proteomes" id="UP000002316">
    <property type="component" value="Chromosome 4"/>
</dbReference>
<feature type="compositionally biased region" description="Acidic residues" evidence="1">
    <location>
        <begin position="145"/>
        <end position="154"/>
    </location>
</feature>
<dbReference type="GeneID" id="23859640"/>
<dbReference type="VEuPathDB" id="TriTrypDB:Tbg972.4.2230"/>
<feature type="compositionally biased region" description="Low complexity" evidence="1">
    <location>
        <begin position="135"/>
        <end position="144"/>
    </location>
</feature>
<reference evidence="3" key="1">
    <citation type="journal article" date="2010" name="PLoS Negl. Trop. Dis.">
        <title>The genome sequence of Trypanosoma brucei gambiense, causative agent of chronic human african trypanosomiasis.</title>
        <authorList>
            <person name="Jackson A.P."/>
            <person name="Sanders M."/>
            <person name="Berry A."/>
            <person name="McQuillan J."/>
            <person name="Aslett M.A."/>
            <person name="Quail M.A."/>
            <person name="Chukualim B."/>
            <person name="Capewell P."/>
            <person name="MacLeod A."/>
            <person name="Melville S.E."/>
            <person name="Gibson W."/>
            <person name="Barry J.D."/>
            <person name="Berriman M."/>
            <person name="Hertz-Fowler C."/>
        </authorList>
    </citation>
    <scope>NUCLEOTIDE SEQUENCE [LARGE SCALE GENOMIC DNA]</scope>
    <source>
        <strain evidence="3">MHOM/CI/86/DAL972</strain>
    </source>
</reference>
<dbReference type="RefSeq" id="XP_011772809.1">
    <property type="nucleotide sequence ID" value="XM_011774507.1"/>
</dbReference>
<organism evidence="2 3">
    <name type="scientific">Trypanosoma brucei gambiense (strain MHOM/CI/86/DAL972)</name>
    <dbReference type="NCBI Taxonomy" id="679716"/>
    <lineage>
        <taxon>Eukaryota</taxon>
        <taxon>Discoba</taxon>
        <taxon>Euglenozoa</taxon>
        <taxon>Kinetoplastea</taxon>
        <taxon>Metakinetoplastina</taxon>
        <taxon>Trypanosomatida</taxon>
        <taxon>Trypanosomatidae</taxon>
        <taxon>Trypanosoma</taxon>
    </lineage>
</organism>
<dbReference type="EMBL" id="FN554967">
    <property type="protein sequence ID" value="CBH10520.1"/>
    <property type="molecule type" value="Genomic_DNA"/>
</dbReference>
<sequence>MTQNKVRKSSSIISTIRGALSFTRKDEGSPAGSLGTPLIRSDPVPMCFRRPQSSHGCPAVSNPTSFTLRSHAMDDRRDLLEEEEAMFGGFRPKEEALRGSSGFCISSLSFSPQLVAMNGDLSPSERWDDYDDYDQYNNNNNNINGDDDDDDDDDSKCKFHVHTEEPPAGTRKRVEEWIKTQMPTVKPAAS</sequence>
<name>C9ZML7_TRYB9</name>
<dbReference type="AlphaFoldDB" id="C9ZML7"/>
<dbReference type="KEGG" id="tbg:TbgDal_IV2230"/>
<gene>
    <name evidence="2" type="ORF">TbgDal_IV2230</name>
</gene>